<dbReference type="AlphaFoldDB" id="A0A815TH08"/>
<dbReference type="EMBL" id="CAJNOO010012606">
    <property type="protein sequence ID" value="CAF1508378.1"/>
    <property type="molecule type" value="Genomic_DNA"/>
</dbReference>
<evidence type="ECO:0000313" key="3">
    <source>
        <dbReference type="EMBL" id="CAF1508378.1"/>
    </source>
</evidence>
<feature type="domain" description="SBF1/SBF2" evidence="2">
    <location>
        <begin position="1"/>
        <end position="136"/>
    </location>
</feature>
<organism evidence="3 4">
    <name type="scientific">Rotaria sordida</name>
    <dbReference type="NCBI Taxonomy" id="392033"/>
    <lineage>
        <taxon>Eukaryota</taxon>
        <taxon>Metazoa</taxon>
        <taxon>Spiralia</taxon>
        <taxon>Gnathifera</taxon>
        <taxon>Rotifera</taxon>
        <taxon>Eurotatoria</taxon>
        <taxon>Bdelloidea</taxon>
        <taxon>Philodinida</taxon>
        <taxon>Philodinidae</taxon>
        <taxon>Rotaria</taxon>
    </lineage>
</organism>
<dbReference type="Pfam" id="PF12335">
    <property type="entry name" value="SBF2"/>
    <property type="match status" value="1"/>
</dbReference>
<name>A0A815TH08_9BILA</name>
<feature type="non-terminal residue" evidence="3">
    <location>
        <position position="1"/>
    </location>
</feature>
<accession>A0A815TH08</accession>
<comment type="caution">
    <text evidence="3">The sequence shown here is derived from an EMBL/GenBank/DDBJ whole genome shotgun (WGS) entry which is preliminary data.</text>
</comment>
<evidence type="ECO:0000313" key="4">
    <source>
        <dbReference type="Proteomes" id="UP000663882"/>
    </source>
</evidence>
<protein>
    <recommendedName>
        <fullName evidence="2">SBF1/SBF2 domain-containing protein</fullName>
    </recommendedName>
</protein>
<reference evidence="3" key="1">
    <citation type="submission" date="2021-02" db="EMBL/GenBank/DDBJ databases">
        <authorList>
            <person name="Nowell W R."/>
        </authorList>
    </citation>
    <scope>NUCLEOTIDE SEQUENCE</scope>
</reference>
<gene>
    <name evidence="3" type="ORF">RFH988_LOCUS38995</name>
</gene>
<dbReference type="Proteomes" id="UP000663882">
    <property type="component" value="Unassembled WGS sequence"/>
</dbReference>
<dbReference type="InterPro" id="IPR022096">
    <property type="entry name" value="SBF1/SBF2"/>
</dbReference>
<evidence type="ECO:0000259" key="2">
    <source>
        <dbReference type="Pfam" id="PF12335"/>
    </source>
</evidence>
<feature type="compositionally biased region" description="Low complexity" evidence="1">
    <location>
        <begin position="75"/>
        <end position="86"/>
    </location>
</feature>
<sequence>KLSEEATQFIYTEIQRHAVWANMQFWEMSFYSDVQLQIRNLYLSHEDSNQTNIEVSIVTDSSSTDTVTHQGSITNESSNENSSHHNGPIIHEKTAIEIAAEQMRLNTQKTSEEQRSIEDLEEQTLYALAIHYIQLMVYMKLPLDISSSTNFLTKLSTRSVT</sequence>
<dbReference type="OrthoDB" id="74314at2759"/>
<proteinExistence type="predicted"/>
<feature type="region of interest" description="Disordered" evidence="1">
    <location>
        <begin position="60"/>
        <end position="88"/>
    </location>
</feature>
<evidence type="ECO:0000256" key="1">
    <source>
        <dbReference type="SAM" id="MobiDB-lite"/>
    </source>
</evidence>